<evidence type="ECO:0000313" key="2">
    <source>
        <dbReference type="EMBL" id="CEP15557.1"/>
    </source>
</evidence>
<gene>
    <name evidence="2" type="primary">PARPA_09792.1 scaffold 39042</name>
</gene>
<proteinExistence type="predicted"/>
<protein>
    <submittedName>
        <fullName evidence="2">Uncharacterized protein</fullName>
    </submittedName>
</protein>
<feature type="compositionally biased region" description="Low complexity" evidence="1">
    <location>
        <begin position="137"/>
        <end position="162"/>
    </location>
</feature>
<evidence type="ECO:0000313" key="3">
    <source>
        <dbReference type="Proteomes" id="UP000054107"/>
    </source>
</evidence>
<evidence type="ECO:0000256" key="1">
    <source>
        <dbReference type="SAM" id="MobiDB-lite"/>
    </source>
</evidence>
<sequence length="547" mass="61993">MGKLFDYLVNHPSYETFQIREFLEIQNCPTQASSVSNFKQFIESVCHSQCKTTRTTKAKSFANIIRNDSFSVLQQVEFLEYWRHKEKAVTRAKLRAIEDEQTKNHVRSYGQVFGDPGPSHAYTGSSHAQDRSPPDLSPSSSLGGSNDNDYQSRESTPSSTSSNDEDTEPRKFYLVHDGDSYEYKLKDDASRWIVNSYDVSDAFFKYREQSKTKAEDLHHLDKYEELSLDGIILIDNDFAETDVVHYQHIEDILRDIDSCEYFEQSTMTSTKKLVLSTFAEDMAKRRINKDKILTDIDSYKRSNESGASTLCSALTNLLDTYTASYTTDTANEATLVRDSIDNILKPYFPNSSLTKSIGADSMMRDSSDRFTRLDPSLACSGKRADFSVVSVKSSHALLSLEAKSNKTKYVDELIKLCREMKDCIKAIHKEKHGNVAVCGILMRGVASQVYVMDHVFDGLYRVVLVGKFDLPRDCYGMYNLASIIPVFEKLQSIVHSSAAILRAKPASGLRIPEDIVSMHTPTTVRVSKRTLDKKDPRVKMARRKLCF</sequence>
<dbReference type="AlphaFoldDB" id="A0A0B7NJN6"/>
<keyword evidence="3" id="KW-1185">Reference proteome</keyword>
<dbReference type="OrthoDB" id="2289113at2759"/>
<organism evidence="2 3">
    <name type="scientific">Parasitella parasitica</name>
    <dbReference type="NCBI Taxonomy" id="35722"/>
    <lineage>
        <taxon>Eukaryota</taxon>
        <taxon>Fungi</taxon>
        <taxon>Fungi incertae sedis</taxon>
        <taxon>Mucoromycota</taxon>
        <taxon>Mucoromycotina</taxon>
        <taxon>Mucoromycetes</taxon>
        <taxon>Mucorales</taxon>
        <taxon>Mucorineae</taxon>
        <taxon>Mucoraceae</taxon>
        <taxon>Parasitella</taxon>
    </lineage>
</organism>
<feature type="region of interest" description="Disordered" evidence="1">
    <location>
        <begin position="108"/>
        <end position="169"/>
    </location>
</feature>
<name>A0A0B7NJN6_9FUNG</name>
<dbReference type="Proteomes" id="UP000054107">
    <property type="component" value="Unassembled WGS sequence"/>
</dbReference>
<accession>A0A0B7NJN6</accession>
<dbReference type="EMBL" id="LN732581">
    <property type="protein sequence ID" value="CEP15557.1"/>
    <property type="molecule type" value="Genomic_DNA"/>
</dbReference>
<reference evidence="2 3" key="1">
    <citation type="submission" date="2014-09" db="EMBL/GenBank/DDBJ databases">
        <authorList>
            <person name="Ellenberger Sabrina"/>
        </authorList>
    </citation>
    <scope>NUCLEOTIDE SEQUENCE [LARGE SCALE GENOMIC DNA]</scope>
    <source>
        <strain evidence="2 3">CBS 412.66</strain>
    </source>
</reference>